<feature type="region of interest" description="Disordered" evidence="1">
    <location>
        <begin position="73"/>
        <end position="123"/>
    </location>
</feature>
<evidence type="ECO:0000256" key="1">
    <source>
        <dbReference type="SAM" id="MobiDB-lite"/>
    </source>
</evidence>
<keyword evidence="3" id="KW-1185">Reference proteome</keyword>
<evidence type="ECO:0000313" key="2">
    <source>
        <dbReference type="EMBL" id="BDM70136.1"/>
    </source>
</evidence>
<organism evidence="2 3">
    <name type="scientific">Streptomyces nigrescens</name>
    <dbReference type="NCBI Taxonomy" id="1920"/>
    <lineage>
        <taxon>Bacteria</taxon>
        <taxon>Bacillati</taxon>
        <taxon>Actinomycetota</taxon>
        <taxon>Actinomycetes</taxon>
        <taxon>Kitasatosporales</taxon>
        <taxon>Streptomycetaceae</taxon>
        <taxon>Streptomyces</taxon>
    </lineage>
</organism>
<name>A0ABM7ZUW1_STRNI</name>
<accession>A0ABM7ZUW1</accession>
<reference evidence="2" key="1">
    <citation type="submission" date="2022-06" db="EMBL/GenBank/DDBJ databases">
        <title>Complete genome sequence of Streptomyces nigrescens HEK616.</title>
        <authorList>
            <person name="Asamizu S."/>
            <person name="Onaka H."/>
        </authorList>
    </citation>
    <scope>NUCLEOTIDE SEQUENCE</scope>
    <source>
        <strain evidence="2">HEK616</strain>
    </source>
</reference>
<sequence length="123" mass="13081">MITEGLISPLVRMGGGPVPSLTDLYATEQGDHPLKHADHTVTLRLERRDRRKSGSVFTATASPPPLAAVSCKMSQAPCSPTPGIPGTWETATPGTRRSHSRSDRNSQLPDCPDCPDALIPAGR</sequence>
<protein>
    <submittedName>
        <fullName evidence="2">Uncharacterized protein</fullName>
    </submittedName>
</protein>
<dbReference type="EMBL" id="AP026073">
    <property type="protein sequence ID" value="BDM70136.1"/>
    <property type="molecule type" value="Genomic_DNA"/>
</dbReference>
<proteinExistence type="predicted"/>
<dbReference type="Proteomes" id="UP001059597">
    <property type="component" value="Chromosome"/>
</dbReference>
<evidence type="ECO:0000313" key="3">
    <source>
        <dbReference type="Proteomes" id="UP001059597"/>
    </source>
</evidence>
<gene>
    <name evidence="2" type="ORF">HEK616_36230</name>
</gene>